<proteinExistence type="predicted"/>
<keyword evidence="2" id="KW-1185">Reference proteome</keyword>
<dbReference type="Pfam" id="PF07103">
    <property type="entry name" value="DUF1365"/>
    <property type="match status" value="1"/>
</dbReference>
<accession>A0ABP8HVE2</accession>
<protein>
    <submittedName>
        <fullName evidence="1">DUF1365 domain-containing protein</fullName>
    </submittedName>
</protein>
<name>A0ABP8HVE2_9GAMM</name>
<evidence type="ECO:0000313" key="1">
    <source>
        <dbReference type="EMBL" id="GAA4345351.1"/>
    </source>
</evidence>
<gene>
    <name evidence="1" type="ORF">GCM10023150_05630</name>
</gene>
<reference evidence="2" key="1">
    <citation type="journal article" date="2019" name="Int. J. Syst. Evol. Microbiol.">
        <title>The Global Catalogue of Microorganisms (GCM) 10K type strain sequencing project: providing services to taxonomists for standard genome sequencing and annotation.</title>
        <authorList>
            <consortium name="The Broad Institute Genomics Platform"/>
            <consortium name="The Broad Institute Genome Sequencing Center for Infectious Disease"/>
            <person name="Wu L."/>
            <person name="Ma J."/>
        </authorList>
    </citation>
    <scope>NUCLEOTIDE SEQUENCE [LARGE SCALE GENOMIC DNA]</scope>
    <source>
        <strain evidence="2">JCM 17727</strain>
    </source>
</reference>
<dbReference type="RefSeq" id="WP_345251683.1">
    <property type="nucleotide sequence ID" value="NZ_BAABFU010000001.1"/>
</dbReference>
<organism evidence="1 2">
    <name type="scientific">Kangiella taiwanensis</name>
    <dbReference type="NCBI Taxonomy" id="1079179"/>
    <lineage>
        <taxon>Bacteria</taxon>
        <taxon>Pseudomonadati</taxon>
        <taxon>Pseudomonadota</taxon>
        <taxon>Gammaproteobacteria</taxon>
        <taxon>Kangiellales</taxon>
        <taxon>Kangiellaceae</taxon>
        <taxon>Kangiella</taxon>
    </lineage>
</organism>
<comment type="caution">
    <text evidence="1">The sequence shown here is derived from an EMBL/GenBank/DDBJ whole genome shotgun (WGS) entry which is preliminary data.</text>
</comment>
<dbReference type="EMBL" id="BAABFU010000001">
    <property type="protein sequence ID" value="GAA4345351.1"/>
    <property type="molecule type" value="Genomic_DNA"/>
</dbReference>
<dbReference type="InterPro" id="IPR010775">
    <property type="entry name" value="DUF1365"/>
</dbReference>
<dbReference type="PANTHER" id="PTHR33973">
    <property type="entry name" value="OS07G0153300 PROTEIN"/>
    <property type="match status" value="1"/>
</dbReference>
<dbReference type="PANTHER" id="PTHR33973:SF4">
    <property type="entry name" value="OS07G0153300 PROTEIN"/>
    <property type="match status" value="1"/>
</dbReference>
<dbReference type="Proteomes" id="UP001501294">
    <property type="component" value="Unassembled WGS sequence"/>
</dbReference>
<sequence length="275" mass="32718">MDMLNNSLVKGWVRHRRYLPKPHEFDYDMSWTLLDLDDIDEQFRKSKLWSVEKVNIVSYRADDFHQGPNRKLEGGSNLRSQPLNNKQNIINSIQSKTGKEFTGKVFMMSHLRNYGYNFNSVCFYFCFGHDSNLKFIVSEITNTPWGERHSYVFDCENDNEKASQAAKNKVTHQFNFSKEFHVSPFIQMDMRYRWTFIISATELRVHMAVLTENEHKYFDATFTGELLPLTKSNMRKFAFSHALQPQKMSLLIYWQALKLWLKRFRVFDHPKHSQS</sequence>
<evidence type="ECO:0000313" key="2">
    <source>
        <dbReference type="Proteomes" id="UP001501294"/>
    </source>
</evidence>